<dbReference type="NCBIfam" id="TIGR00089">
    <property type="entry name" value="MiaB/RimO family radical SAM methylthiotransferase"/>
    <property type="match status" value="1"/>
</dbReference>
<dbReference type="SUPFAM" id="SSF102114">
    <property type="entry name" value="Radical SAM enzymes"/>
    <property type="match status" value="1"/>
</dbReference>
<evidence type="ECO:0000256" key="1">
    <source>
        <dbReference type="ARBA" id="ARBA00022485"/>
    </source>
</evidence>
<keyword evidence="3 8" id="KW-0808">Transferase</keyword>
<dbReference type="InterPro" id="IPR005840">
    <property type="entry name" value="Ribosomal_uS12_MeSTrfase_RimO"/>
</dbReference>
<dbReference type="Pfam" id="PF00919">
    <property type="entry name" value="UPF0004"/>
    <property type="match status" value="1"/>
</dbReference>
<dbReference type="InterPro" id="IPR058240">
    <property type="entry name" value="rSAM_sf"/>
</dbReference>
<feature type="domain" description="MTTase N-terminal" evidence="10">
    <location>
        <begin position="31"/>
        <end position="149"/>
    </location>
</feature>
<feature type="binding site" evidence="8">
    <location>
        <position position="173"/>
    </location>
    <ligand>
        <name>[4Fe-4S] cluster</name>
        <dbReference type="ChEBI" id="CHEBI:49883"/>
        <label>2</label>
        <note>4Fe-4S-S-AdoMet</note>
    </ligand>
</feature>
<dbReference type="GO" id="GO:0035599">
    <property type="term" value="F:aspartic acid methylthiotransferase activity"/>
    <property type="evidence" value="ECO:0007669"/>
    <property type="project" value="TreeGrafter"/>
</dbReference>
<dbReference type="PANTHER" id="PTHR43837:SF1">
    <property type="entry name" value="RIBOSOMAL PROTEIN US12 METHYLTHIOTRANSFERASE RIMO"/>
    <property type="match status" value="1"/>
</dbReference>
<comment type="catalytic activity">
    <reaction evidence="8">
        <text>L-aspartate(89)-[ribosomal protein uS12]-hydrogen + (sulfur carrier)-SH + AH2 + 2 S-adenosyl-L-methionine = 3-methylsulfanyl-L-aspartate(89)-[ribosomal protein uS12]-hydrogen + (sulfur carrier)-H + 5'-deoxyadenosine + L-methionine + A + S-adenosyl-L-homocysteine + 2 H(+)</text>
        <dbReference type="Rhea" id="RHEA:37087"/>
        <dbReference type="Rhea" id="RHEA-COMP:10460"/>
        <dbReference type="Rhea" id="RHEA-COMP:10461"/>
        <dbReference type="Rhea" id="RHEA-COMP:14737"/>
        <dbReference type="Rhea" id="RHEA-COMP:14739"/>
        <dbReference type="ChEBI" id="CHEBI:13193"/>
        <dbReference type="ChEBI" id="CHEBI:15378"/>
        <dbReference type="ChEBI" id="CHEBI:17319"/>
        <dbReference type="ChEBI" id="CHEBI:17499"/>
        <dbReference type="ChEBI" id="CHEBI:29917"/>
        <dbReference type="ChEBI" id="CHEBI:29961"/>
        <dbReference type="ChEBI" id="CHEBI:57844"/>
        <dbReference type="ChEBI" id="CHEBI:57856"/>
        <dbReference type="ChEBI" id="CHEBI:59789"/>
        <dbReference type="ChEBI" id="CHEBI:64428"/>
        <dbReference type="ChEBI" id="CHEBI:73599"/>
        <dbReference type="EC" id="2.8.4.4"/>
    </reaction>
</comment>
<dbReference type="Pfam" id="PF18693">
    <property type="entry name" value="TRAM_2"/>
    <property type="match status" value="1"/>
</dbReference>
<organism evidence="12 13">
    <name type="scientific">Flexibacter flexilis DSM 6793</name>
    <dbReference type="NCBI Taxonomy" id="927664"/>
    <lineage>
        <taxon>Bacteria</taxon>
        <taxon>Pseudomonadati</taxon>
        <taxon>Bacteroidota</taxon>
        <taxon>Cytophagia</taxon>
        <taxon>Cytophagales</taxon>
        <taxon>Flexibacteraceae</taxon>
        <taxon>Flexibacter</taxon>
    </lineage>
</organism>
<keyword evidence="12" id="KW-0689">Ribosomal protein</keyword>
<feature type="binding site" evidence="8">
    <location>
        <position position="112"/>
    </location>
    <ligand>
        <name>[4Fe-4S] cluster</name>
        <dbReference type="ChEBI" id="CHEBI:49883"/>
        <label>1</label>
    </ligand>
</feature>
<evidence type="ECO:0000313" key="13">
    <source>
        <dbReference type="Proteomes" id="UP000199514"/>
    </source>
</evidence>
<dbReference type="GO" id="GO:0005840">
    <property type="term" value="C:ribosome"/>
    <property type="evidence" value="ECO:0007669"/>
    <property type="project" value="UniProtKB-KW"/>
</dbReference>
<dbReference type="InterPro" id="IPR007197">
    <property type="entry name" value="rSAM"/>
</dbReference>
<gene>
    <name evidence="8" type="primary">rimO</name>
    <name evidence="12" type="ORF">SAMN05421780_110143</name>
</gene>
<dbReference type="PROSITE" id="PS01278">
    <property type="entry name" value="MTTASE_RADICAL"/>
    <property type="match status" value="1"/>
</dbReference>
<dbReference type="PANTHER" id="PTHR43837">
    <property type="entry name" value="RIBOSOMAL PROTEIN S12 METHYLTHIOTRANSFERASE RIMO"/>
    <property type="match status" value="1"/>
</dbReference>
<dbReference type="Gene3D" id="3.40.50.12160">
    <property type="entry name" value="Methylthiotransferase, N-terminal domain"/>
    <property type="match status" value="1"/>
</dbReference>
<keyword evidence="1 8" id="KW-0004">4Fe-4S</keyword>
<dbReference type="HAMAP" id="MF_01865">
    <property type="entry name" value="MTTase_RimO"/>
    <property type="match status" value="1"/>
</dbReference>
<dbReference type="Pfam" id="PF04055">
    <property type="entry name" value="Radical_SAM"/>
    <property type="match status" value="1"/>
</dbReference>
<dbReference type="NCBIfam" id="TIGR01125">
    <property type="entry name" value="30S ribosomal protein S12 methylthiotransferase RimO"/>
    <property type="match status" value="1"/>
</dbReference>
<keyword evidence="5 8" id="KW-0479">Metal-binding</keyword>
<comment type="cofactor">
    <cofactor evidence="8">
        <name>[4Fe-4S] cluster</name>
        <dbReference type="ChEBI" id="CHEBI:49883"/>
    </cofactor>
    <text evidence="8">Binds 2 [4Fe-4S] clusters. One cluster is coordinated with 3 cysteines and an exchangeable S-adenosyl-L-methionine.</text>
</comment>
<dbReference type="InterPro" id="IPR006638">
    <property type="entry name" value="Elp3/MiaA/NifB-like_rSAM"/>
</dbReference>
<protein>
    <recommendedName>
        <fullName evidence="8">Ribosomal protein uS12 methylthiotransferase RimO</fullName>
        <shortName evidence="8">uS12 MTTase</shortName>
        <shortName evidence="8">uS12 methylthiotransferase</shortName>
        <ecNumber evidence="8">2.8.4.4</ecNumber>
    </recommendedName>
    <alternativeName>
        <fullName evidence="8">Ribosomal protein uS12 (aspartate-C(3))-methylthiotransferase</fullName>
    </alternativeName>
    <alternativeName>
        <fullName evidence="8">Ribosome maturation factor RimO</fullName>
    </alternativeName>
</protein>
<keyword evidence="13" id="KW-1185">Reference proteome</keyword>
<keyword evidence="7 8" id="KW-0411">Iron-sulfur</keyword>
<dbReference type="InterPro" id="IPR005839">
    <property type="entry name" value="Methylthiotransferase"/>
</dbReference>
<keyword evidence="2 8" id="KW-0963">Cytoplasm</keyword>
<dbReference type="SMART" id="SM00729">
    <property type="entry name" value="Elp3"/>
    <property type="match status" value="1"/>
</dbReference>
<dbReference type="InterPro" id="IPR023404">
    <property type="entry name" value="rSAM_horseshoe"/>
</dbReference>
<keyword evidence="12" id="KW-0687">Ribonucleoprotein</keyword>
<dbReference type="FunFam" id="3.80.30.20:FF:000001">
    <property type="entry name" value="tRNA-2-methylthio-N(6)-dimethylallyladenosine synthase 2"/>
    <property type="match status" value="1"/>
</dbReference>
<comment type="subcellular location">
    <subcellularLocation>
        <location evidence="8">Cytoplasm</location>
    </subcellularLocation>
</comment>
<dbReference type="EC" id="2.8.4.4" evidence="8"/>
<dbReference type="InterPro" id="IPR020612">
    <property type="entry name" value="Methylthiotransferase_CS"/>
</dbReference>
<comment type="similarity">
    <text evidence="8">Belongs to the methylthiotransferase family. RimO subfamily.</text>
</comment>
<feature type="binding site" evidence="8">
    <location>
        <position position="180"/>
    </location>
    <ligand>
        <name>[4Fe-4S] cluster</name>
        <dbReference type="ChEBI" id="CHEBI:49883"/>
        <label>2</label>
        <note>4Fe-4S-S-AdoMet</note>
    </ligand>
</feature>
<feature type="binding site" evidence="8">
    <location>
        <position position="177"/>
    </location>
    <ligand>
        <name>[4Fe-4S] cluster</name>
        <dbReference type="ChEBI" id="CHEBI:49883"/>
        <label>2</label>
        <note>4Fe-4S-S-AdoMet</note>
    </ligand>
</feature>
<evidence type="ECO:0000256" key="3">
    <source>
        <dbReference type="ARBA" id="ARBA00022679"/>
    </source>
</evidence>
<dbReference type="GO" id="GO:0046872">
    <property type="term" value="F:metal ion binding"/>
    <property type="evidence" value="ECO:0007669"/>
    <property type="project" value="UniProtKB-KW"/>
</dbReference>
<dbReference type="SFLD" id="SFLDS00029">
    <property type="entry name" value="Radical_SAM"/>
    <property type="match status" value="1"/>
</dbReference>
<keyword evidence="6 8" id="KW-0408">Iron</keyword>
<dbReference type="PROSITE" id="PS50926">
    <property type="entry name" value="TRAM"/>
    <property type="match status" value="1"/>
</dbReference>
<evidence type="ECO:0000256" key="8">
    <source>
        <dbReference type="HAMAP-Rule" id="MF_01865"/>
    </source>
</evidence>
<reference evidence="12 13" key="1">
    <citation type="submission" date="2016-10" db="EMBL/GenBank/DDBJ databases">
        <authorList>
            <person name="de Groot N.N."/>
        </authorList>
    </citation>
    <scope>NUCLEOTIDE SEQUENCE [LARGE SCALE GENOMIC DNA]</scope>
    <source>
        <strain evidence="12 13">DSM 6793</strain>
    </source>
</reference>
<evidence type="ECO:0000256" key="6">
    <source>
        <dbReference type="ARBA" id="ARBA00023004"/>
    </source>
</evidence>
<dbReference type="SFLD" id="SFLDG01082">
    <property type="entry name" value="B12-binding_domain_containing"/>
    <property type="match status" value="1"/>
</dbReference>
<dbReference type="SFLD" id="SFLDG01061">
    <property type="entry name" value="methylthiotransferase"/>
    <property type="match status" value="1"/>
</dbReference>
<dbReference type="GO" id="GO:0103039">
    <property type="term" value="F:protein methylthiotransferase activity"/>
    <property type="evidence" value="ECO:0007669"/>
    <property type="project" value="UniProtKB-EC"/>
</dbReference>
<name>A0A1I1MDJ2_9BACT</name>
<dbReference type="GO" id="GO:0005829">
    <property type="term" value="C:cytosol"/>
    <property type="evidence" value="ECO:0007669"/>
    <property type="project" value="TreeGrafter"/>
</dbReference>
<dbReference type="PROSITE" id="PS51918">
    <property type="entry name" value="RADICAL_SAM"/>
    <property type="match status" value="1"/>
</dbReference>
<comment type="function">
    <text evidence="8">Catalyzes the methylthiolation of an aspartic acid residue of ribosomal protein uS12.</text>
</comment>
<dbReference type="EMBL" id="FOLE01000010">
    <property type="protein sequence ID" value="SFC83501.1"/>
    <property type="molecule type" value="Genomic_DNA"/>
</dbReference>
<dbReference type="InterPro" id="IPR013848">
    <property type="entry name" value="Methylthiotransferase_N"/>
</dbReference>
<proteinExistence type="inferred from homology"/>
<accession>A0A1I1MDJ2</accession>
<dbReference type="InterPro" id="IPR038135">
    <property type="entry name" value="Methylthiotransferase_N_sf"/>
</dbReference>
<dbReference type="CDD" id="cd01335">
    <property type="entry name" value="Radical_SAM"/>
    <property type="match status" value="1"/>
</dbReference>
<dbReference type="SFLD" id="SFLDF00274">
    <property type="entry name" value="ribosomal_protein_S12_methylth"/>
    <property type="match status" value="1"/>
</dbReference>
<dbReference type="PROSITE" id="PS51449">
    <property type="entry name" value="MTTASE_N"/>
    <property type="match status" value="1"/>
</dbReference>
<dbReference type="STRING" id="927664.SAMN05421780_110143"/>
<evidence type="ECO:0000256" key="5">
    <source>
        <dbReference type="ARBA" id="ARBA00022723"/>
    </source>
</evidence>
<feature type="domain" description="Radical SAM core" evidence="11">
    <location>
        <begin position="159"/>
        <end position="389"/>
    </location>
</feature>
<feature type="binding site" evidence="8">
    <location>
        <position position="40"/>
    </location>
    <ligand>
        <name>[4Fe-4S] cluster</name>
        <dbReference type="ChEBI" id="CHEBI:49883"/>
        <label>1</label>
    </ligand>
</feature>
<evidence type="ECO:0000313" key="12">
    <source>
        <dbReference type="EMBL" id="SFC83501.1"/>
    </source>
</evidence>
<feature type="domain" description="TRAM" evidence="9">
    <location>
        <begin position="392"/>
        <end position="458"/>
    </location>
</feature>
<dbReference type="GO" id="GO:0006400">
    <property type="term" value="P:tRNA modification"/>
    <property type="evidence" value="ECO:0007669"/>
    <property type="project" value="InterPro"/>
</dbReference>
<evidence type="ECO:0000259" key="10">
    <source>
        <dbReference type="PROSITE" id="PS51449"/>
    </source>
</evidence>
<dbReference type="InterPro" id="IPR012340">
    <property type="entry name" value="NA-bd_OB-fold"/>
</dbReference>
<sequence length="458" mass="52602">MYRCTFAPLEARRRPANIYSNKMKTKGLVKNKVNIVTLGCSKNLVDSEQIYTQLKANAFEVEHEAKKDNANIVIINTCGFIDNAKQESIDTILRYADAKNEGKIDKLYVTGCLSHRYKDDLEREIPTVDAYFGSNELPRLLKTLKADYKHELIGERLITTPSHYAYLKIAEGCDRPCSFCAIPLMRGKHESQPMEVLVQQTKNLAKNGTKEIILIAQDLTYYGLDLYKKRNLADLLAQLSDVEGIEWIRLQYAYPSGFPLDVLDIMRERPNICNYLDMPLQHGSNNMLKLMRRGITREKTEELVATIREKVPNIALRTTLISGHPNETDADFQEMYEFVEKMRFDRLGIFNYSHEENTHSYSMPDNVPAEVKQERSDAIMELQQGISMDLNEAKIGQTFKVLFDRKEGGYFIGRTEFDSPEVDNEVLVSADKYYVRKGDFAQVRITDATEFDLYGEVL</sequence>
<dbReference type="Gene3D" id="3.80.30.20">
    <property type="entry name" value="tm_1862 like domain"/>
    <property type="match status" value="1"/>
</dbReference>
<keyword evidence="4 8" id="KW-0949">S-adenosyl-L-methionine</keyword>
<evidence type="ECO:0000256" key="2">
    <source>
        <dbReference type="ARBA" id="ARBA00022490"/>
    </source>
</evidence>
<dbReference type="GO" id="GO:0051539">
    <property type="term" value="F:4 iron, 4 sulfur cluster binding"/>
    <property type="evidence" value="ECO:0007669"/>
    <property type="project" value="UniProtKB-UniRule"/>
</dbReference>
<evidence type="ECO:0000256" key="4">
    <source>
        <dbReference type="ARBA" id="ARBA00022691"/>
    </source>
</evidence>
<dbReference type="Proteomes" id="UP000199514">
    <property type="component" value="Unassembled WGS sequence"/>
</dbReference>
<evidence type="ECO:0000259" key="11">
    <source>
        <dbReference type="PROSITE" id="PS51918"/>
    </source>
</evidence>
<dbReference type="Gene3D" id="2.40.50.140">
    <property type="entry name" value="Nucleic acid-binding proteins"/>
    <property type="match status" value="1"/>
</dbReference>
<feature type="binding site" evidence="8">
    <location>
        <position position="78"/>
    </location>
    <ligand>
        <name>[4Fe-4S] cluster</name>
        <dbReference type="ChEBI" id="CHEBI:49883"/>
        <label>1</label>
    </ligand>
</feature>
<evidence type="ECO:0000259" key="9">
    <source>
        <dbReference type="PROSITE" id="PS50926"/>
    </source>
</evidence>
<evidence type="ECO:0000256" key="7">
    <source>
        <dbReference type="ARBA" id="ARBA00023014"/>
    </source>
</evidence>
<dbReference type="AlphaFoldDB" id="A0A1I1MDJ2"/>
<dbReference type="InterPro" id="IPR002792">
    <property type="entry name" value="TRAM_dom"/>
</dbReference>